<evidence type="ECO:0000313" key="1">
    <source>
        <dbReference type="EMBL" id="KAH0537350.1"/>
    </source>
</evidence>
<evidence type="ECO:0000313" key="2">
    <source>
        <dbReference type="Proteomes" id="UP000826195"/>
    </source>
</evidence>
<proteinExistence type="predicted"/>
<evidence type="ECO:0008006" key="3">
    <source>
        <dbReference type="Google" id="ProtNLM"/>
    </source>
</evidence>
<keyword evidence="2" id="KW-1185">Reference proteome</keyword>
<dbReference type="EMBL" id="JAHXZJ010002676">
    <property type="protein sequence ID" value="KAH0537350.1"/>
    <property type="molecule type" value="Genomic_DNA"/>
</dbReference>
<dbReference type="InterPro" id="IPR038765">
    <property type="entry name" value="Papain-like_cys_pep_sf"/>
</dbReference>
<comment type="caution">
    <text evidence="1">The sequence shown here is derived from an EMBL/GenBank/DDBJ whole genome shotgun (WGS) entry which is preliminary data.</text>
</comment>
<sequence>MLLDFLTPNPNNNANIQILFSPPIININAEESIGHWICTKYDVQQQPDLKSCGAFAIYFATLLCFGKNPDIDILRKKYDVAHMRNHIWCDVC</sequence>
<name>A0AAV7HVX9_COTGL</name>
<reference evidence="1 2" key="1">
    <citation type="journal article" date="2021" name="J. Hered.">
        <title>A chromosome-level genome assembly of the parasitoid wasp, Cotesia glomerata (Hymenoptera: Braconidae).</title>
        <authorList>
            <person name="Pinto B.J."/>
            <person name="Weis J.J."/>
            <person name="Gamble T."/>
            <person name="Ode P.J."/>
            <person name="Paul R."/>
            <person name="Zaspel J.M."/>
        </authorList>
    </citation>
    <scope>NUCLEOTIDE SEQUENCE [LARGE SCALE GENOMIC DNA]</scope>
    <source>
        <strain evidence="1">CgM1</strain>
    </source>
</reference>
<protein>
    <recommendedName>
        <fullName evidence="3">Ubiquitin-like protease family profile domain-containing protein</fullName>
    </recommendedName>
</protein>
<accession>A0AAV7HVX9</accession>
<organism evidence="1 2">
    <name type="scientific">Cotesia glomerata</name>
    <name type="common">Lepidopteran parasitic wasp</name>
    <name type="synonym">Apanteles glomeratus</name>
    <dbReference type="NCBI Taxonomy" id="32391"/>
    <lineage>
        <taxon>Eukaryota</taxon>
        <taxon>Metazoa</taxon>
        <taxon>Ecdysozoa</taxon>
        <taxon>Arthropoda</taxon>
        <taxon>Hexapoda</taxon>
        <taxon>Insecta</taxon>
        <taxon>Pterygota</taxon>
        <taxon>Neoptera</taxon>
        <taxon>Endopterygota</taxon>
        <taxon>Hymenoptera</taxon>
        <taxon>Apocrita</taxon>
        <taxon>Ichneumonoidea</taxon>
        <taxon>Braconidae</taxon>
        <taxon>Microgastrinae</taxon>
        <taxon>Cotesia</taxon>
    </lineage>
</organism>
<gene>
    <name evidence="1" type="ORF">KQX54_000646</name>
</gene>
<dbReference type="AlphaFoldDB" id="A0AAV7HVX9"/>
<dbReference type="SUPFAM" id="SSF54001">
    <property type="entry name" value="Cysteine proteinases"/>
    <property type="match status" value="1"/>
</dbReference>
<dbReference type="Proteomes" id="UP000826195">
    <property type="component" value="Unassembled WGS sequence"/>
</dbReference>